<dbReference type="EMBL" id="JASNQZ010000018">
    <property type="protein sequence ID" value="KAL0945489.1"/>
    <property type="molecule type" value="Genomic_DNA"/>
</dbReference>
<protein>
    <submittedName>
        <fullName evidence="3">Uncharacterized protein</fullName>
    </submittedName>
</protein>
<name>A0ABR3IQB1_9AGAR</name>
<dbReference type="Proteomes" id="UP001556367">
    <property type="component" value="Unassembled WGS sequence"/>
</dbReference>
<evidence type="ECO:0000256" key="1">
    <source>
        <dbReference type="SAM" id="MobiDB-lite"/>
    </source>
</evidence>
<feature type="region of interest" description="Disordered" evidence="1">
    <location>
        <begin position="512"/>
        <end position="533"/>
    </location>
</feature>
<proteinExistence type="predicted"/>
<feature type="chain" id="PRO_5045398718" evidence="2">
    <location>
        <begin position="17"/>
        <end position="552"/>
    </location>
</feature>
<keyword evidence="4" id="KW-1185">Reference proteome</keyword>
<evidence type="ECO:0000313" key="4">
    <source>
        <dbReference type="Proteomes" id="UP001556367"/>
    </source>
</evidence>
<keyword evidence="2" id="KW-0732">Signal</keyword>
<dbReference type="PANTHER" id="PTHR35204">
    <property type="entry name" value="YALI0A21131P"/>
    <property type="match status" value="1"/>
</dbReference>
<comment type="caution">
    <text evidence="3">The sequence shown here is derived from an EMBL/GenBank/DDBJ whole genome shotgun (WGS) entry which is preliminary data.</text>
</comment>
<evidence type="ECO:0000256" key="2">
    <source>
        <dbReference type="SAM" id="SignalP"/>
    </source>
</evidence>
<organism evidence="3 4">
    <name type="scientific">Hohenbuehelia grisea</name>
    <dbReference type="NCBI Taxonomy" id="104357"/>
    <lineage>
        <taxon>Eukaryota</taxon>
        <taxon>Fungi</taxon>
        <taxon>Dikarya</taxon>
        <taxon>Basidiomycota</taxon>
        <taxon>Agaricomycotina</taxon>
        <taxon>Agaricomycetes</taxon>
        <taxon>Agaricomycetidae</taxon>
        <taxon>Agaricales</taxon>
        <taxon>Pleurotineae</taxon>
        <taxon>Pleurotaceae</taxon>
        <taxon>Hohenbuehelia</taxon>
    </lineage>
</organism>
<evidence type="ECO:0000313" key="3">
    <source>
        <dbReference type="EMBL" id="KAL0945489.1"/>
    </source>
</evidence>
<dbReference type="PANTHER" id="PTHR35204:SF1">
    <property type="entry name" value="ENTEROTOXIN"/>
    <property type="match status" value="1"/>
</dbReference>
<sequence length="552" mass="62131">MPLLACILAFFAIARAAQIPLHKPLLNVIVDPANEWDINAKTDTDSTGQYIFDGIASLMQRWTHTRYRNGHSIVPGTIAPNTLLYHGRRDNKIPDVPDWVATDPEHSQLFCHDDCWHLTLVATRPLKILYFDGSAAAKMADGPLDSQDIVLFGEVRKDGGTSEWNRIAGLCAWGKQFGLDGFVRMEMDFEIMLCDFSAGVEVVSMLNLSAVSHRGKSPPPPERTDSEGFEVVNAGSWHNPYPGEVRIQVDASRMVSFYDTLLVPSLVGPRRGQARWQHRLVNISQVDAAAYKSRLEDVLRQDTIYATGVDWPTLARVIVDRFGDRLELLAYILNSTSSAHLGNATERAEKAHVQLRLMIQPYALLSAIPANMSSFIATQDVSWASPIYKHCATAHTSYAGKLAPNMAPSELTVLAAVRNTTSGICRTVARMWAHGVHAGLDWVLGFLRDGPPPSDDDIENLLMVWRKDVTELMGWLDWSIWAKCRPACNFEEICYMPTWPFFHGRWPGRPRRRLPSSQTQQEETALVWPDEDRDDWQIPQPRCVRRIKPYGF</sequence>
<reference evidence="4" key="1">
    <citation type="submission" date="2024-06" db="EMBL/GenBank/DDBJ databases">
        <title>Multi-omics analyses provide insights into the biosynthesis of the anticancer antibiotic pleurotin in Hohenbuehelia grisea.</title>
        <authorList>
            <person name="Weaver J.A."/>
            <person name="Alberti F."/>
        </authorList>
    </citation>
    <scope>NUCLEOTIDE SEQUENCE [LARGE SCALE GENOMIC DNA]</scope>
    <source>
        <strain evidence="4">T-177</strain>
    </source>
</reference>
<accession>A0ABR3IQB1</accession>
<gene>
    <name evidence="3" type="ORF">HGRIS_000975</name>
</gene>
<feature type="signal peptide" evidence="2">
    <location>
        <begin position="1"/>
        <end position="16"/>
    </location>
</feature>
<dbReference type="InterPro" id="IPR038921">
    <property type="entry name" value="YOR389W-like"/>
</dbReference>